<feature type="transmembrane region" description="Helical" evidence="1">
    <location>
        <begin position="31"/>
        <end position="48"/>
    </location>
</feature>
<dbReference type="AlphaFoldDB" id="C0QM77"/>
<dbReference type="PANTHER" id="PTHR13696:SF52">
    <property type="entry name" value="PARA FAMILY PROTEIN CT_582"/>
    <property type="match status" value="1"/>
</dbReference>
<proteinExistence type="predicted"/>
<dbReference type="EMBL" id="CP001087">
    <property type="protein sequence ID" value="ACN16394.1"/>
    <property type="molecule type" value="Genomic_DNA"/>
</dbReference>
<reference evidence="3 4" key="1">
    <citation type="journal article" date="2009" name="Environ. Microbiol.">
        <title>Genome sequence of Desulfobacterium autotrophicum HRM2, a marine sulfate reducer oxidizing organic carbon completely to carbon dioxide.</title>
        <authorList>
            <person name="Strittmatter A.W."/>
            <person name="Liesegang H."/>
            <person name="Rabus R."/>
            <person name="Decker I."/>
            <person name="Amann J."/>
            <person name="Andres S."/>
            <person name="Henne A."/>
            <person name="Fricke W.F."/>
            <person name="Martinez-Arias R."/>
            <person name="Bartels D."/>
            <person name="Goesmann A."/>
            <person name="Krause L."/>
            <person name="Puehler A."/>
            <person name="Klenk H.P."/>
            <person name="Richter M."/>
            <person name="Schuler M."/>
            <person name="Gloeckner F.O."/>
            <person name="Meyerdierks A."/>
            <person name="Gottschalk G."/>
            <person name="Amann R."/>
        </authorList>
    </citation>
    <scope>NUCLEOTIDE SEQUENCE [LARGE SCALE GENOMIC DNA]</scope>
    <source>
        <strain evidence="4">ATCC 43914 / DSM 3382 / HRM2</strain>
    </source>
</reference>
<dbReference type="Proteomes" id="UP000000442">
    <property type="component" value="Chromosome"/>
</dbReference>
<dbReference type="Pfam" id="PF13614">
    <property type="entry name" value="AAA_31"/>
    <property type="match status" value="1"/>
</dbReference>
<dbReference type="eggNOG" id="COG1192">
    <property type="taxonomic scope" value="Bacteria"/>
</dbReference>
<evidence type="ECO:0000313" key="3">
    <source>
        <dbReference type="EMBL" id="ACN16394.1"/>
    </source>
</evidence>
<keyword evidence="4" id="KW-1185">Reference proteome</keyword>
<keyword evidence="1" id="KW-0472">Membrane</keyword>
<sequence length="293" mass="32625">MDENSLAFNRVFSCNRVFLCFFYSFVGLKKITVVVMCLAMGTIITIAGQRGRNGRSVTAVNLSASLALLEKKTLLVDCDPQACSTRMAGVDLSLMTCDLSSVLVGKVSLQEAVLKTQLRFMDVIPSSLSLFHAATRLSRNVGNERILRIFLRELRDEYDYIIIDPPASYSFLTVMAMAAADWLVLPFHCTPEAIGDLRLLLQMVNHVKDNFQQHLKIAGVFFTQCCSRGEIDHFLEEKDLKGVEKIVYNSFVPQDNAVEIAAQRGKPVALHDIESPGAEAYLDVANELISFFN</sequence>
<dbReference type="InterPro" id="IPR050678">
    <property type="entry name" value="DNA_Partitioning_ATPase"/>
</dbReference>
<evidence type="ECO:0000313" key="4">
    <source>
        <dbReference type="Proteomes" id="UP000000442"/>
    </source>
</evidence>
<dbReference type="Gene3D" id="3.40.50.300">
    <property type="entry name" value="P-loop containing nucleotide triphosphate hydrolases"/>
    <property type="match status" value="1"/>
</dbReference>
<keyword evidence="1" id="KW-1133">Transmembrane helix</keyword>
<keyword evidence="1" id="KW-0812">Transmembrane</keyword>
<protein>
    <submittedName>
        <fullName evidence="3">Chromosome partitioning ParA family protein</fullName>
    </submittedName>
</protein>
<dbReference type="SUPFAM" id="SSF52540">
    <property type="entry name" value="P-loop containing nucleoside triphosphate hydrolases"/>
    <property type="match status" value="1"/>
</dbReference>
<feature type="domain" description="AAA" evidence="2">
    <location>
        <begin position="42"/>
        <end position="217"/>
    </location>
</feature>
<dbReference type="FunFam" id="3.40.50.300:FF:000285">
    <property type="entry name" value="Sporulation initiation inhibitor Soj"/>
    <property type="match status" value="1"/>
</dbReference>
<accession>C0QM77</accession>
<dbReference type="InterPro" id="IPR027417">
    <property type="entry name" value="P-loop_NTPase"/>
</dbReference>
<gene>
    <name evidence="3" type="ordered locus">HRM2_33190</name>
</gene>
<dbReference type="HOGENOM" id="CLU_037612_1_3_7"/>
<name>C0QM77_DESAH</name>
<dbReference type="KEGG" id="dat:HRM2_33190"/>
<dbReference type="InterPro" id="IPR025669">
    <property type="entry name" value="AAA_dom"/>
</dbReference>
<dbReference type="PANTHER" id="PTHR13696">
    <property type="entry name" value="P-LOOP CONTAINING NUCLEOSIDE TRIPHOSPHATE HYDROLASE"/>
    <property type="match status" value="1"/>
</dbReference>
<dbReference type="STRING" id="177437.HRM2_33190"/>
<evidence type="ECO:0000259" key="2">
    <source>
        <dbReference type="Pfam" id="PF13614"/>
    </source>
</evidence>
<evidence type="ECO:0000256" key="1">
    <source>
        <dbReference type="SAM" id="Phobius"/>
    </source>
</evidence>
<organism evidence="3 4">
    <name type="scientific">Desulforapulum autotrophicum (strain ATCC 43914 / DSM 3382 / VKM B-1955 / HRM2)</name>
    <name type="common">Desulfobacterium autotrophicum</name>
    <dbReference type="NCBI Taxonomy" id="177437"/>
    <lineage>
        <taxon>Bacteria</taxon>
        <taxon>Pseudomonadati</taxon>
        <taxon>Thermodesulfobacteriota</taxon>
        <taxon>Desulfobacteria</taxon>
        <taxon>Desulfobacterales</taxon>
        <taxon>Desulfobacteraceae</taxon>
        <taxon>Desulforapulum</taxon>
    </lineage>
</organism>